<sequence>MISIIFNLLKNSKLNYAIIGLILTLCMLLYKTYTINNELLNSKNELSNLKLDNALLGVKIREKDEIIYKQNEAVKKLKVDNHNIQKALNKKIKVESVSKNASCEKKLAYFEALFKEVSR</sequence>
<dbReference type="Proteomes" id="UP000190868">
    <property type="component" value="Chromosome"/>
</dbReference>
<evidence type="ECO:0000313" key="1">
    <source>
        <dbReference type="EMBL" id="AQW87136.1"/>
    </source>
</evidence>
<protein>
    <submittedName>
        <fullName evidence="1">Uncharacterized protein</fullName>
    </submittedName>
</protein>
<evidence type="ECO:0000313" key="2">
    <source>
        <dbReference type="Proteomes" id="UP000190868"/>
    </source>
</evidence>
<proteinExistence type="predicted"/>
<keyword evidence="2" id="KW-1185">Reference proteome</keyword>
<dbReference type="AlphaFoldDB" id="A0A1S6U5W8"/>
<dbReference type="GeneID" id="56565948"/>
<reference evidence="2" key="1">
    <citation type="submission" date="2016-09" db="EMBL/GenBank/DDBJ databases">
        <title>Comparative genomics of the Campylobacter concisus group.</title>
        <authorList>
            <person name="Miller W.G."/>
            <person name="Yee E."/>
            <person name="Chapman M.H."/>
            <person name="Huynh S."/>
            <person name="Bono J.L."/>
            <person name="On S.L.W."/>
            <person name="StLeger J."/>
            <person name="Foster G."/>
            <person name="Parker C.T."/>
        </authorList>
    </citation>
    <scope>NUCLEOTIDE SEQUENCE [LARGE SCALE GENOMIC DNA]</scope>
    <source>
        <strain evidence="2">RM18021</strain>
    </source>
</reference>
<organism evidence="1 2">
    <name type="scientific">Campylobacter pinnipediorum subsp. caledonicus</name>
    <dbReference type="NCBI Taxonomy" id="1874362"/>
    <lineage>
        <taxon>Bacteria</taxon>
        <taxon>Pseudomonadati</taxon>
        <taxon>Campylobacterota</taxon>
        <taxon>Epsilonproteobacteria</taxon>
        <taxon>Campylobacterales</taxon>
        <taxon>Campylobacteraceae</taxon>
        <taxon>Campylobacter</taxon>
    </lineage>
</organism>
<gene>
    <name evidence="1" type="ORF">CPIN18021_0289</name>
</gene>
<dbReference type="EMBL" id="CP017258">
    <property type="protein sequence ID" value="AQW87136.1"/>
    <property type="molecule type" value="Genomic_DNA"/>
</dbReference>
<accession>A0A1S6U5W8</accession>
<dbReference type="RefSeq" id="WP_078422866.1">
    <property type="nucleotide sequence ID" value="NZ_CP017018.1"/>
</dbReference>
<name>A0A1S6U5W8_9BACT</name>
<dbReference type="KEGG" id="cpin:CPIN18020_0310"/>